<dbReference type="EMBL" id="LAPV01000093">
    <property type="protein sequence ID" value="KKC33355.1"/>
    <property type="molecule type" value="Genomic_DNA"/>
</dbReference>
<feature type="transmembrane region" description="Helical" evidence="1">
    <location>
        <begin position="149"/>
        <end position="172"/>
    </location>
</feature>
<dbReference type="EMBL" id="FOMB01000003">
    <property type="protein sequence ID" value="SFC20833.1"/>
    <property type="molecule type" value="Genomic_DNA"/>
</dbReference>
<evidence type="ECO:0000313" key="5">
    <source>
        <dbReference type="Proteomes" id="UP000182258"/>
    </source>
</evidence>
<name>A0A0F5PXK7_9HYPH</name>
<keyword evidence="4" id="KW-1185">Reference proteome</keyword>
<proteinExistence type="predicted"/>
<reference evidence="2 4" key="1">
    <citation type="submission" date="2015-03" db="EMBL/GenBank/DDBJ databases">
        <authorList>
            <person name="Lepp D."/>
            <person name="Hassan Y.I."/>
            <person name="Li X.-Z."/>
            <person name="Zhou T."/>
        </authorList>
    </citation>
    <scope>NUCLEOTIDE SEQUENCE [LARGE SCALE GENOMIC DNA]</scope>
    <source>
        <strain evidence="2 4">Cr7-05</strain>
    </source>
</reference>
<feature type="transmembrane region" description="Helical" evidence="1">
    <location>
        <begin position="65"/>
        <end position="84"/>
    </location>
</feature>
<keyword evidence="1" id="KW-0472">Membrane</keyword>
<accession>A0A0F5PXK7</accession>
<keyword evidence="1" id="KW-1133">Transmembrane helix</keyword>
<dbReference type="PATRIC" id="fig|728005.3.peg.4749"/>
<dbReference type="STRING" id="728005.SAMN04488059_10322"/>
<dbReference type="AlphaFoldDB" id="A0A0F5PXK7"/>
<protein>
    <recommendedName>
        <fullName evidence="6">Yip1 domain-containing protein</fullName>
    </recommendedName>
</protein>
<sequence length="177" mass="18739">MKIWKAISDALAGWMLILRGEAGWRGRFSLTTPGLLAALAIYAFMTFLAVALASMSIGMPSIAGILAAMFVLALPVIALVLTLLGTRSLLKSAEPVYPVLIPGIYALTVFLVVEGVLAMIGGPVVILAWLALGYLLYRLVRAATGWNIGIAAGFAVLTVVLLVAMRMALYMLSNPAF</sequence>
<dbReference type="RefSeq" id="WP_046170839.1">
    <property type="nucleotide sequence ID" value="NZ_FOMB01000003.1"/>
</dbReference>
<gene>
    <name evidence="3" type="ORF">SAMN04488059_10322</name>
    <name evidence="2" type="ORF">WH91_10100</name>
</gene>
<feature type="transmembrane region" description="Helical" evidence="1">
    <location>
        <begin position="104"/>
        <end position="137"/>
    </location>
</feature>
<dbReference type="Proteomes" id="UP000182258">
    <property type="component" value="Unassembled WGS sequence"/>
</dbReference>
<evidence type="ECO:0000256" key="1">
    <source>
        <dbReference type="SAM" id="Phobius"/>
    </source>
</evidence>
<evidence type="ECO:0008006" key="6">
    <source>
        <dbReference type="Google" id="ProtNLM"/>
    </source>
</evidence>
<dbReference type="OrthoDB" id="7949537at2"/>
<evidence type="ECO:0000313" key="2">
    <source>
        <dbReference type="EMBL" id="KKC33355.1"/>
    </source>
</evidence>
<dbReference type="Proteomes" id="UP000033519">
    <property type="component" value="Unassembled WGS sequence"/>
</dbReference>
<reference evidence="3 5" key="2">
    <citation type="submission" date="2016-10" db="EMBL/GenBank/DDBJ databases">
        <authorList>
            <person name="de Groot N.N."/>
        </authorList>
    </citation>
    <scope>NUCLEOTIDE SEQUENCE [LARGE SCALE GENOMIC DNA]</scope>
    <source>
        <strain evidence="3 5">CGMCC 1.10210</strain>
    </source>
</reference>
<feature type="transmembrane region" description="Helical" evidence="1">
    <location>
        <begin position="32"/>
        <end position="53"/>
    </location>
</feature>
<evidence type="ECO:0000313" key="4">
    <source>
        <dbReference type="Proteomes" id="UP000033519"/>
    </source>
</evidence>
<organism evidence="3 5">
    <name type="scientific">Devosia psychrophila</name>
    <dbReference type="NCBI Taxonomy" id="728005"/>
    <lineage>
        <taxon>Bacteria</taxon>
        <taxon>Pseudomonadati</taxon>
        <taxon>Pseudomonadota</taxon>
        <taxon>Alphaproteobacteria</taxon>
        <taxon>Hyphomicrobiales</taxon>
        <taxon>Devosiaceae</taxon>
        <taxon>Devosia</taxon>
    </lineage>
</organism>
<keyword evidence="1" id="KW-0812">Transmembrane</keyword>
<evidence type="ECO:0000313" key="3">
    <source>
        <dbReference type="EMBL" id="SFC20833.1"/>
    </source>
</evidence>